<keyword evidence="1" id="KW-0808">Transferase</keyword>
<dbReference type="PANTHER" id="PTHR32463">
    <property type="entry name" value="L-FUCOSE KINASE"/>
    <property type="match status" value="1"/>
</dbReference>
<evidence type="ECO:0000313" key="8">
    <source>
        <dbReference type="EMBL" id="KCZ87487.1"/>
    </source>
</evidence>
<evidence type="ECO:0000256" key="3">
    <source>
        <dbReference type="ARBA" id="ARBA00022777"/>
    </source>
</evidence>
<evidence type="ECO:0000256" key="5">
    <source>
        <dbReference type="ARBA" id="ARBA00038121"/>
    </source>
</evidence>
<evidence type="ECO:0000313" key="9">
    <source>
        <dbReference type="Proteomes" id="UP000024816"/>
    </source>
</evidence>
<name>A0A059FA63_9PROT</name>
<evidence type="ECO:0000256" key="1">
    <source>
        <dbReference type="ARBA" id="ARBA00022679"/>
    </source>
</evidence>
<dbReference type="GO" id="GO:0042352">
    <property type="term" value="P:GDP-L-fucose salvage"/>
    <property type="evidence" value="ECO:0007669"/>
    <property type="project" value="TreeGrafter"/>
</dbReference>
<dbReference type="EMBL" id="ARYJ01000008">
    <property type="protein sequence ID" value="KCZ87487.1"/>
    <property type="molecule type" value="Genomic_DNA"/>
</dbReference>
<evidence type="ECO:0000259" key="7">
    <source>
        <dbReference type="Pfam" id="PF08544"/>
    </source>
</evidence>
<dbReference type="OrthoDB" id="9812992at2"/>
<dbReference type="Gene3D" id="3.30.230.120">
    <property type="match status" value="1"/>
</dbReference>
<accession>A0A059FA63</accession>
<dbReference type="RefSeq" id="WP_035583029.1">
    <property type="nucleotide sequence ID" value="NZ_ARYJ01000008.1"/>
</dbReference>
<protein>
    <submittedName>
        <fullName evidence="8">GHMP kinase</fullName>
    </submittedName>
</protein>
<keyword evidence="3 8" id="KW-0418">Kinase</keyword>
<keyword evidence="2" id="KW-0547">Nucleotide-binding</keyword>
<dbReference type="PIRSF" id="PIRSF036406">
    <property type="entry name" value="Hept_kin"/>
    <property type="match status" value="1"/>
</dbReference>
<evidence type="ECO:0000256" key="2">
    <source>
        <dbReference type="ARBA" id="ARBA00022741"/>
    </source>
</evidence>
<dbReference type="PATRIC" id="fig|1280952.3.peg.2629"/>
<dbReference type="InterPro" id="IPR006204">
    <property type="entry name" value="GHMP_kinase_N_dom"/>
</dbReference>
<dbReference type="SUPFAM" id="SSF54211">
    <property type="entry name" value="Ribosomal protein S5 domain 2-like"/>
    <property type="match status" value="1"/>
</dbReference>
<dbReference type="Pfam" id="PF00288">
    <property type="entry name" value="GHMP_kinases_N"/>
    <property type="match status" value="1"/>
</dbReference>
<dbReference type="InterPro" id="IPR020568">
    <property type="entry name" value="Ribosomal_Su5_D2-typ_SF"/>
</dbReference>
<dbReference type="InterPro" id="IPR014606">
    <property type="entry name" value="Heptose_7-P_kinase"/>
</dbReference>
<dbReference type="AlphaFoldDB" id="A0A059FA63"/>
<comment type="caution">
    <text evidence="8">The sequence shown here is derived from an EMBL/GenBank/DDBJ whole genome shotgun (WGS) entry which is preliminary data.</text>
</comment>
<organism evidence="8 9">
    <name type="scientific">Hyphomonas jannaschiana VP2</name>
    <dbReference type="NCBI Taxonomy" id="1280952"/>
    <lineage>
        <taxon>Bacteria</taxon>
        <taxon>Pseudomonadati</taxon>
        <taxon>Pseudomonadota</taxon>
        <taxon>Alphaproteobacteria</taxon>
        <taxon>Hyphomonadales</taxon>
        <taxon>Hyphomonadaceae</taxon>
        <taxon>Hyphomonas</taxon>
    </lineage>
</organism>
<dbReference type="InterPro" id="IPR001174">
    <property type="entry name" value="HddA/FKP"/>
</dbReference>
<dbReference type="SUPFAM" id="SSF55060">
    <property type="entry name" value="GHMP Kinase, C-terminal domain"/>
    <property type="match status" value="1"/>
</dbReference>
<dbReference type="InterPro" id="IPR036554">
    <property type="entry name" value="GHMP_kinase_C_sf"/>
</dbReference>
<gene>
    <name evidence="8" type="ORF">HJA_13145</name>
</gene>
<dbReference type="PANTHER" id="PTHR32463:SF0">
    <property type="entry name" value="L-FUCOSE KINASE"/>
    <property type="match status" value="1"/>
</dbReference>
<proteinExistence type="inferred from homology"/>
<dbReference type="InterPro" id="IPR052203">
    <property type="entry name" value="GHMP_Kinase-Related"/>
</dbReference>
<dbReference type="GO" id="GO:0005524">
    <property type="term" value="F:ATP binding"/>
    <property type="evidence" value="ECO:0007669"/>
    <property type="project" value="UniProtKB-KW"/>
</dbReference>
<dbReference type="Pfam" id="PF08544">
    <property type="entry name" value="GHMP_kinases_C"/>
    <property type="match status" value="1"/>
</dbReference>
<evidence type="ECO:0000256" key="4">
    <source>
        <dbReference type="ARBA" id="ARBA00022840"/>
    </source>
</evidence>
<dbReference type="PRINTS" id="PR00960">
    <property type="entry name" value="LMBPPROTEIN"/>
</dbReference>
<sequence>MIIVRSPLRVSFFGGGTDHPSWLERGEKGAVLSTSIDKYIYIQLRRLPAVFDFNYRVAWGMLEEVSTINEIQHPVVREVLKHYAGDNETGYEVIHNSDLPSKSGLGSSSSFTVSLLHAFYGNQEMLCSKKKLAKEAIFVEQKLLGETVGYQDQIAAAHGGLNRIEFTEDGDYDISPIRLPAARRAALEDSMMLFFTGFTRFADEIEKRKVAKFGDRTKELREIYDMVGEGERILTDPSRDINDFGALLHQTWLNKKALDASVSNPEIDERYEAALKAGALGGKLLGAGGGGFLLMFVPPEKRAAVMAAMKGMTHVPLRMERSGTQVVLYDPELDSNYLPAGAKVS</sequence>
<dbReference type="GO" id="GO:0050201">
    <property type="term" value="F:fucokinase activity"/>
    <property type="evidence" value="ECO:0007669"/>
    <property type="project" value="TreeGrafter"/>
</dbReference>
<keyword evidence="4" id="KW-0067">ATP-binding</keyword>
<feature type="domain" description="GHMP kinase N-terminal" evidence="6">
    <location>
        <begin position="77"/>
        <end position="160"/>
    </location>
</feature>
<evidence type="ECO:0000259" key="6">
    <source>
        <dbReference type="Pfam" id="PF00288"/>
    </source>
</evidence>
<feature type="domain" description="GHMP kinase C-terminal" evidence="7">
    <location>
        <begin position="239"/>
        <end position="309"/>
    </location>
</feature>
<dbReference type="STRING" id="1280952.HJA_13145"/>
<comment type="similarity">
    <text evidence="5">Belongs to the GHMP kinase family.</text>
</comment>
<reference evidence="8 9" key="1">
    <citation type="journal article" date="2014" name="Antonie Van Leeuwenhoek">
        <title>Hyphomonas beringensis sp. nov. and Hyphomonas chukchiensis sp. nov., isolated from surface seawater of the Bering Sea and Chukchi Sea.</title>
        <authorList>
            <person name="Li C."/>
            <person name="Lai Q."/>
            <person name="Li G."/>
            <person name="Dong C."/>
            <person name="Wang J."/>
            <person name="Liao Y."/>
            <person name="Shao Z."/>
        </authorList>
    </citation>
    <scope>NUCLEOTIDE SEQUENCE [LARGE SCALE GENOMIC DNA]</scope>
    <source>
        <strain evidence="8 9">VP2</strain>
    </source>
</reference>
<dbReference type="InterPro" id="IPR013750">
    <property type="entry name" value="GHMP_kinase_C_dom"/>
</dbReference>
<dbReference type="eggNOG" id="COG2605">
    <property type="taxonomic scope" value="Bacteria"/>
</dbReference>
<dbReference type="Proteomes" id="UP000024816">
    <property type="component" value="Unassembled WGS sequence"/>
</dbReference>
<keyword evidence="9" id="KW-1185">Reference proteome</keyword>